<evidence type="ECO:0000259" key="1">
    <source>
        <dbReference type="Pfam" id="PF01926"/>
    </source>
</evidence>
<dbReference type="Proteomes" id="UP001371305">
    <property type="component" value="Unassembled WGS sequence"/>
</dbReference>
<dbReference type="InterPro" id="IPR006073">
    <property type="entry name" value="GTP-bd"/>
</dbReference>
<organism evidence="2 3">
    <name type="scientific">Luteolibacter soli</name>
    <dbReference type="NCBI Taxonomy" id="3135280"/>
    <lineage>
        <taxon>Bacteria</taxon>
        <taxon>Pseudomonadati</taxon>
        <taxon>Verrucomicrobiota</taxon>
        <taxon>Verrucomicrobiia</taxon>
        <taxon>Verrucomicrobiales</taxon>
        <taxon>Verrucomicrobiaceae</taxon>
        <taxon>Luteolibacter</taxon>
    </lineage>
</organism>
<gene>
    <name evidence="2" type="ORF">WKV53_25345</name>
</gene>
<dbReference type="Pfam" id="PF01926">
    <property type="entry name" value="MMR_HSR1"/>
    <property type="match status" value="1"/>
</dbReference>
<dbReference type="EMBL" id="JBBUKT010000014">
    <property type="protein sequence ID" value="MEK7953867.1"/>
    <property type="molecule type" value="Genomic_DNA"/>
</dbReference>
<dbReference type="SUPFAM" id="SSF52540">
    <property type="entry name" value="P-loop containing nucleoside triphosphate hydrolases"/>
    <property type="match status" value="1"/>
</dbReference>
<accession>A0ABU9B3M7</accession>
<dbReference type="InterPro" id="IPR027417">
    <property type="entry name" value="P-loop_NTPase"/>
</dbReference>
<feature type="domain" description="G" evidence="1">
    <location>
        <begin position="12"/>
        <end position="76"/>
    </location>
</feature>
<dbReference type="InterPro" id="IPR021871">
    <property type="entry name" value="DUF3482"/>
</dbReference>
<proteinExistence type="predicted"/>
<dbReference type="RefSeq" id="WP_341407634.1">
    <property type="nucleotide sequence ID" value="NZ_JBBUKT010000014.1"/>
</dbReference>
<name>A0ABU9B3M7_9BACT</name>
<keyword evidence="3" id="KW-1185">Reference proteome</keyword>
<protein>
    <submittedName>
        <fullName evidence="2">GTPase/DUF3482 domain-containing protein</fullName>
    </submittedName>
</protein>
<evidence type="ECO:0000313" key="2">
    <source>
        <dbReference type="EMBL" id="MEK7953867.1"/>
    </source>
</evidence>
<comment type="caution">
    <text evidence="2">The sequence shown here is derived from an EMBL/GenBank/DDBJ whole genome shotgun (WGS) entry which is preliminary data.</text>
</comment>
<dbReference type="Pfam" id="PF11981">
    <property type="entry name" value="DUF3482"/>
    <property type="match status" value="1"/>
</dbReference>
<sequence length="485" mass="53621">MGTWLSADIPAFAVVGRVNAGKTATLATLLEIDDDELLRISATPGETTEVLPLPVRYDDEELMRFLDTPGFQQPIEAMKEIQRLAAGGVPGPAEIARFVKECRERFPDEVRLLEPLTEGAGVIYVVDPGKPLRDSFLAEIEILRWTGRPRLALLNPQGEPAPEQEREWRERLGTAFNLVRTFDAHEARYDERRRLLEALLQIEEHHREHIKKVISAMENEMSDRLEEAAEAMLDFFEKALTLRVSEPLETRDRGIPARMEKKRADLEARYFKKLADLENDCLKRLLKAYRHHLLKPEIDPAGHSGLNLAVAETWRKWGLSRGQLTAAGVATGGAAGAVIDFGVGGHSFFVGAAIGAVVGGAAAFFKGGALPELRFKGVSLGKVQSDGQALEAGPPQNPNFPWVLLDSMLIRHAGILDRAHGRRDKAPIESGEQESRVRAFPAARRSLFQKWFTSCLKGSPDRGKEPEVFAELVAALDEGAALPNE</sequence>
<evidence type="ECO:0000313" key="3">
    <source>
        <dbReference type="Proteomes" id="UP001371305"/>
    </source>
</evidence>
<dbReference type="Gene3D" id="3.40.50.300">
    <property type="entry name" value="P-loop containing nucleotide triphosphate hydrolases"/>
    <property type="match status" value="1"/>
</dbReference>
<reference evidence="2 3" key="1">
    <citation type="submission" date="2024-04" db="EMBL/GenBank/DDBJ databases">
        <title>Luteolibacter sp. isolated from soil.</title>
        <authorList>
            <person name="An J."/>
        </authorList>
    </citation>
    <scope>NUCLEOTIDE SEQUENCE [LARGE SCALE GENOMIC DNA]</scope>
    <source>
        <strain evidence="2 3">Y139</strain>
    </source>
</reference>